<comment type="similarity">
    <text evidence="1">Belongs to the small GTPase superfamily. Rab family.</text>
</comment>
<keyword evidence="4" id="KW-0653">Protein transport</keyword>
<dbReference type="PANTHER" id="PTHR47981">
    <property type="entry name" value="RAB FAMILY"/>
    <property type="match status" value="1"/>
</dbReference>
<dbReference type="GO" id="GO:0003924">
    <property type="term" value="F:GTPase activity"/>
    <property type="evidence" value="ECO:0007669"/>
    <property type="project" value="InterPro"/>
</dbReference>
<sequence length="191" mass="20339">MESTSGILFQPRHSGSLVPPEEIIFLSGILVALALLTVRYEEIGGNPIPTIIFDKNPSLFHVFLLALNVGFTAAVMTISLRSKNKSIASVCRKSAVVCCVFAAGVGSCAALSSNIHIDLSSVSEKKARAWCASKGNIPYIETSAKEGINIEDAFQVIAKNALKTGEEEEIYLPDTIDVGSSSQQRSSGCEC</sequence>
<dbReference type="OrthoDB" id="1716910at2759"/>
<dbReference type="InterPro" id="IPR027417">
    <property type="entry name" value="P-loop_NTPase"/>
</dbReference>
<feature type="transmembrane region" description="Helical" evidence="9">
    <location>
        <begin position="23"/>
        <end position="40"/>
    </location>
</feature>
<evidence type="ECO:0000313" key="11">
    <source>
        <dbReference type="Proteomes" id="UP000250235"/>
    </source>
</evidence>
<evidence type="ECO:0000256" key="5">
    <source>
        <dbReference type="ARBA" id="ARBA00023134"/>
    </source>
</evidence>
<dbReference type="EMBL" id="KV017253">
    <property type="protein sequence ID" value="KZV18679.1"/>
    <property type="molecule type" value="Genomic_DNA"/>
</dbReference>
<evidence type="ECO:0000256" key="7">
    <source>
        <dbReference type="ARBA" id="ARBA00023289"/>
    </source>
</evidence>
<dbReference type="GO" id="GO:0015031">
    <property type="term" value="P:protein transport"/>
    <property type="evidence" value="ECO:0007669"/>
    <property type="project" value="UniProtKB-KW"/>
</dbReference>
<dbReference type="Proteomes" id="UP000250235">
    <property type="component" value="Unassembled WGS sequence"/>
</dbReference>
<evidence type="ECO:0000256" key="4">
    <source>
        <dbReference type="ARBA" id="ARBA00022927"/>
    </source>
</evidence>
<evidence type="ECO:0000256" key="9">
    <source>
        <dbReference type="SAM" id="Phobius"/>
    </source>
</evidence>
<evidence type="ECO:0000256" key="6">
    <source>
        <dbReference type="ARBA" id="ARBA00023288"/>
    </source>
</evidence>
<keyword evidence="9" id="KW-0472">Membrane</keyword>
<reference evidence="10 11" key="1">
    <citation type="journal article" date="2015" name="Proc. Natl. Acad. Sci. U.S.A.">
        <title>The resurrection genome of Boea hygrometrica: A blueprint for survival of dehydration.</title>
        <authorList>
            <person name="Xiao L."/>
            <person name="Yang G."/>
            <person name="Zhang L."/>
            <person name="Yang X."/>
            <person name="Zhao S."/>
            <person name="Ji Z."/>
            <person name="Zhou Q."/>
            <person name="Hu M."/>
            <person name="Wang Y."/>
            <person name="Chen M."/>
            <person name="Xu Y."/>
            <person name="Jin H."/>
            <person name="Xiao X."/>
            <person name="Hu G."/>
            <person name="Bao F."/>
            <person name="Hu Y."/>
            <person name="Wan P."/>
            <person name="Li L."/>
            <person name="Deng X."/>
            <person name="Kuang T."/>
            <person name="Xiang C."/>
            <person name="Zhu J.K."/>
            <person name="Oliver M.J."/>
            <person name="He Y."/>
        </authorList>
    </citation>
    <scope>NUCLEOTIDE SEQUENCE [LARGE SCALE GENOMIC DNA]</scope>
    <source>
        <strain evidence="11">cv. XS01</strain>
    </source>
</reference>
<evidence type="ECO:0000256" key="2">
    <source>
        <dbReference type="ARBA" id="ARBA00022481"/>
    </source>
</evidence>
<dbReference type="GO" id="GO:0005774">
    <property type="term" value="C:vacuolar membrane"/>
    <property type="evidence" value="ECO:0007669"/>
    <property type="project" value="TreeGrafter"/>
</dbReference>
<keyword evidence="6" id="KW-0449">Lipoprotein</keyword>
<protein>
    <submittedName>
        <fullName evidence="10">Uncharacterized protein</fullName>
    </submittedName>
</protein>
<keyword evidence="11" id="KW-1185">Reference proteome</keyword>
<keyword evidence="2" id="KW-0488">Methylation</keyword>
<comment type="subcellular location">
    <subcellularLocation>
        <location evidence="8">Endomembrane system</location>
        <topology evidence="8">Lipid-anchor</topology>
        <orientation evidence="8">Cytoplasmic side</orientation>
    </subcellularLocation>
</comment>
<evidence type="ECO:0000256" key="8">
    <source>
        <dbReference type="ARBA" id="ARBA00046278"/>
    </source>
</evidence>
<dbReference type="PROSITE" id="PS51419">
    <property type="entry name" value="RAB"/>
    <property type="match status" value="1"/>
</dbReference>
<name>A0A2Z7AHV1_9LAMI</name>
<keyword evidence="9" id="KW-0812">Transmembrane</keyword>
<keyword evidence="3" id="KW-0547">Nucleotide-binding</keyword>
<dbReference type="SUPFAM" id="SSF52540">
    <property type="entry name" value="P-loop containing nucleoside triphosphate hydrolases"/>
    <property type="match status" value="1"/>
</dbReference>
<gene>
    <name evidence="10" type="ORF">F511_40327</name>
</gene>
<accession>A0A2Z7AHV1</accession>
<proteinExistence type="inferred from homology"/>
<dbReference type="Pfam" id="PF00071">
    <property type="entry name" value="Ras"/>
    <property type="match status" value="1"/>
</dbReference>
<keyword evidence="9" id="KW-1133">Transmembrane helix</keyword>
<evidence type="ECO:0000256" key="1">
    <source>
        <dbReference type="ARBA" id="ARBA00006270"/>
    </source>
</evidence>
<keyword evidence="7" id="KW-0636">Prenylation</keyword>
<dbReference type="PANTHER" id="PTHR47981:SF4">
    <property type="entry name" value="RAS-RELATED PROTEIN RABG3F"/>
    <property type="match status" value="1"/>
</dbReference>
<evidence type="ECO:0000313" key="10">
    <source>
        <dbReference type="EMBL" id="KZV18679.1"/>
    </source>
</evidence>
<feature type="transmembrane region" description="Helical" evidence="9">
    <location>
        <begin position="60"/>
        <end position="80"/>
    </location>
</feature>
<dbReference type="Gene3D" id="3.40.50.300">
    <property type="entry name" value="P-loop containing nucleotide triphosphate hydrolases"/>
    <property type="match status" value="1"/>
</dbReference>
<dbReference type="GO" id="GO:0012505">
    <property type="term" value="C:endomembrane system"/>
    <property type="evidence" value="ECO:0007669"/>
    <property type="project" value="UniProtKB-SubCell"/>
</dbReference>
<dbReference type="AlphaFoldDB" id="A0A2Z7AHV1"/>
<keyword evidence="4" id="KW-0813">Transport</keyword>
<keyword evidence="5" id="KW-0342">GTP-binding</keyword>
<dbReference type="InterPro" id="IPR001806">
    <property type="entry name" value="Small_GTPase"/>
</dbReference>
<dbReference type="GO" id="GO:0005525">
    <property type="term" value="F:GTP binding"/>
    <property type="evidence" value="ECO:0007669"/>
    <property type="project" value="UniProtKB-KW"/>
</dbReference>
<evidence type="ECO:0000256" key="3">
    <source>
        <dbReference type="ARBA" id="ARBA00022741"/>
    </source>
</evidence>
<organism evidence="10 11">
    <name type="scientific">Dorcoceras hygrometricum</name>
    <dbReference type="NCBI Taxonomy" id="472368"/>
    <lineage>
        <taxon>Eukaryota</taxon>
        <taxon>Viridiplantae</taxon>
        <taxon>Streptophyta</taxon>
        <taxon>Embryophyta</taxon>
        <taxon>Tracheophyta</taxon>
        <taxon>Spermatophyta</taxon>
        <taxon>Magnoliopsida</taxon>
        <taxon>eudicotyledons</taxon>
        <taxon>Gunneridae</taxon>
        <taxon>Pentapetalae</taxon>
        <taxon>asterids</taxon>
        <taxon>lamiids</taxon>
        <taxon>Lamiales</taxon>
        <taxon>Gesneriaceae</taxon>
        <taxon>Didymocarpoideae</taxon>
        <taxon>Trichosporeae</taxon>
        <taxon>Loxocarpinae</taxon>
        <taxon>Dorcoceras</taxon>
    </lineage>
</organism>